<keyword evidence="6" id="KW-0863">Zinc-finger</keyword>
<dbReference type="SMART" id="SM00647">
    <property type="entry name" value="IBR"/>
    <property type="match status" value="2"/>
</dbReference>
<protein>
    <recommendedName>
        <fullName evidence="2">RBR-type E3 ubiquitin transferase</fullName>
        <ecNumber evidence="2">2.3.2.31</ecNumber>
    </recommendedName>
</protein>
<dbReference type="EMBL" id="PXXK01000101">
    <property type="protein sequence ID" value="RFN51532.1"/>
    <property type="molecule type" value="Genomic_DNA"/>
</dbReference>
<evidence type="ECO:0000313" key="11">
    <source>
        <dbReference type="EMBL" id="RFN51532.1"/>
    </source>
</evidence>
<dbReference type="GO" id="GO:0016567">
    <property type="term" value="P:protein ubiquitination"/>
    <property type="evidence" value="ECO:0007669"/>
    <property type="project" value="InterPro"/>
</dbReference>
<feature type="compositionally biased region" description="Basic residues" evidence="9">
    <location>
        <begin position="1"/>
        <end position="20"/>
    </location>
</feature>
<evidence type="ECO:0000256" key="5">
    <source>
        <dbReference type="ARBA" id="ARBA00022737"/>
    </source>
</evidence>
<keyword evidence="8" id="KW-0862">Zinc</keyword>
<dbReference type="Pfam" id="PF22191">
    <property type="entry name" value="IBR_1"/>
    <property type="match status" value="1"/>
</dbReference>
<gene>
    <name evidence="11" type="ORF">FIE12Z_4268</name>
</gene>
<evidence type="ECO:0000313" key="12">
    <source>
        <dbReference type="Proteomes" id="UP000265631"/>
    </source>
</evidence>
<feature type="compositionally biased region" description="Low complexity" evidence="9">
    <location>
        <begin position="21"/>
        <end position="44"/>
    </location>
</feature>
<evidence type="ECO:0000259" key="10">
    <source>
        <dbReference type="PROSITE" id="PS51873"/>
    </source>
</evidence>
<organism evidence="11 12">
    <name type="scientific">Fusarium flagelliforme</name>
    <dbReference type="NCBI Taxonomy" id="2675880"/>
    <lineage>
        <taxon>Eukaryota</taxon>
        <taxon>Fungi</taxon>
        <taxon>Dikarya</taxon>
        <taxon>Ascomycota</taxon>
        <taxon>Pezizomycotina</taxon>
        <taxon>Sordariomycetes</taxon>
        <taxon>Hypocreomycetidae</taxon>
        <taxon>Hypocreales</taxon>
        <taxon>Nectriaceae</taxon>
        <taxon>Fusarium</taxon>
        <taxon>Fusarium incarnatum-equiseti species complex</taxon>
    </lineage>
</organism>
<evidence type="ECO:0000256" key="6">
    <source>
        <dbReference type="ARBA" id="ARBA00022771"/>
    </source>
</evidence>
<comment type="caution">
    <text evidence="11">The sequence shown here is derived from an EMBL/GenBank/DDBJ whole genome shotgun (WGS) entry which is preliminary data.</text>
</comment>
<dbReference type="Gene3D" id="3.30.40.10">
    <property type="entry name" value="Zinc/RING finger domain, C3HC4 (zinc finger)"/>
    <property type="match status" value="1"/>
</dbReference>
<keyword evidence="12" id="KW-1185">Reference proteome</keyword>
<keyword evidence="3" id="KW-0808">Transferase</keyword>
<proteinExistence type="predicted"/>
<evidence type="ECO:0000256" key="3">
    <source>
        <dbReference type="ARBA" id="ARBA00022679"/>
    </source>
</evidence>
<feature type="compositionally biased region" description="Polar residues" evidence="9">
    <location>
        <begin position="176"/>
        <end position="191"/>
    </location>
</feature>
<evidence type="ECO:0000256" key="1">
    <source>
        <dbReference type="ARBA" id="ARBA00001798"/>
    </source>
</evidence>
<dbReference type="InterPro" id="IPR031127">
    <property type="entry name" value="E3_UB_ligase_RBR"/>
</dbReference>
<keyword evidence="7" id="KW-0833">Ubl conjugation pathway</keyword>
<evidence type="ECO:0000256" key="7">
    <source>
        <dbReference type="ARBA" id="ARBA00022786"/>
    </source>
</evidence>
<dbReference type="InterPro" id="IPR044066">
    <property type="entry name" value="TRIAD_supradom"/>
</dbReference>
<feature type="compositionally biased region" description="Polar residues" evidence="9">
    <location>
        <begin position="45"/>
        <end position="58"/>
    </location>
</feature>
<feature type="domain" description="RING-type" evidence="10">
    <location>
        <begin position="230"/>
        <end position="511"/>
    </location>
</feature>
<dbReference type="Pfam" id="PF01485">
    <property type="entry name" value="IBR"/>
    <property type="match status" value="1"/>
</dbReference>
<dbReference type="CDD" id="cd20336">
    <property type="entry name" value="Rcat_RBR"/>
    <property type="match status" value="1"/>
</dbReference>
<evidence type="ECO:0000256" key="2">
    <source>
        <dbReference type="ARBA" id="ARBA00012251"/>
    </source>
</evidence>
<dbReference type="CDD" id="cd20335">
    <property type="entry name" value="BRcat_RBR"/>
    <property type="match status" value="1"/>
</dbReference>
<dbReference type="PANTHER" id="PTHR11685">
    <property type="entry name" value="RBR FAMILY RING FINGER AND IBR DOMAIN-CONTAINING"/>
    <property type="match status" value="1"/>
</dbReference>
<dbReference type="Gene3D" id="1.20.120.1750">
    <property type="match status" value="1"/>
</dbReference>
<comment type="catalytic activity">
    <reaction evidence="1">
        <text>[E2 ubiquitin-conjugating enzyme]-S-ubiquitinyl-L-cysteine + [acceptor protein]-L-lysine = [E2 ubiquitin-conjugating enzyme]-L-cysteine + [acceptor protein]-N(6)-ubiquitinyl-L-lysine.</text>
        <dbReference type="EC" id="2.3.2.31"/>
    </reaction>
</comment>
<reference evidence="11 12" key="1">
    <citation type="journal article" date="2018" name="PLoS Pathog.">
        <title>Evolution of structural diversity of trichothecenes, a family of toxins produced by plant pathogenic and entomopathogenic fungi.</title>
        <authorList>
            <person name="Proctor R.H."/>
            <person name="McCormick S.P."/>
            <person name="Kim H.S."/>
            <person name="Cardoza R.E."/>
            <person name="Stanley A.M."/>
            <person name="Lindo L."/>
            <person name="Kelly A."/>
            <person name="Brown D.W."/>
            <person name="Lee T."/>
            <person name="Vaughan M.M."/>
            <person name="Alexander N.J."/>
            <person name="Busman M."/>
            <person name="Gutierrez S."/>
        </authorList>
    </citation>
    <scope>NUCLEOTIDE SEQUENCE [LARGE SCALE GENOMIC DNA]</scope>
    <source>
        <strain evidence="11 12">NRRL 13405</strain>
    </source>
</reference>
<accession>A0A395MUI2</accession>
<evidence type="ECO:0000256" key="4">
    <source>
        <dbReference type="ARBA" id="ARBA00022723"/>
    </source>
</evidence>
<dbReference type="PROSITE" id="PS51873">
    <property type="entry name" value="TRIAD"/>
    <property type="match status" value="1"/>
</dbReference>
<dbReference type="GO" id="GO:0008270">
    <property type="term" value="F:zinc ion binding"/>
    <property type="evidence" value="ECO:0007669"/>
    <property type="project" value="UniProtKB-KW"/>
</dbReference>
<name>A0A395MUI2_9HYPO</name>
<dbReference type="InterPro" id="IPR002867">
    <property type="entry name" value="IBR_dom"/>
</dbReference>
<evidence type="ECO:0000256" key="9">
    <source>
        <dbReference type="SAM" id="MobiDB-lite"/>
    </source>
</evidence>
<sequence>MLRGIKKKVSTLWQKRKTSRRTSIPPSSSHSSSTSLAESETETSVVPNSTPDDSTVSENPPLPPRPIPSIISTDLEHEQRPLQQSPPSRPSTVSALSDDQHDRPVVQETVNDPPTPEQDPYMIKYVPYTDVNPLKNNMFARTAGIYGRVNPDIMGGFGNDDDSIWLVDDEEEEGSNQDQNVSGSRLESPADSTSRLALLGQRYERAAHSATRLQQASAAAAAAPSAEPAFRYQRPAFLDNDDDLTSGSLVGTEEAGEFRTCLDCIQLSIESDLSSKLWTEIRCPECTELLEYADIQRYANEQTFSKYETIALRAAMSEADNFVWCTSGCGSGQIHESGTAQPIVTCLHCNHRSCFHHNVAWHENLSCEEYDQLLADPENFRSRLELENERWSEEQQAQLEADRAMAQNLLAEDQAVMRQREERAHREREQAQKAAQLARQIAARRKKEEAKSSATVSRTTKPCAGCGWAIEKNRGCSHMTCIRCKHEFCFECGASHRDILRSDNSVHKKTCPYHPNNLPTIDGARR</sequence>
<keyword evidence="5" id="KW-0677">Repeat</keyword>
<evidence type="ECO:0000256" key="8">
    <source>
        <dbReference type="ARBA" id="ARBA00022833"/>
    </source>
</evidence>
<dbReference type="AlphaFoldDB" id="A0A395MUI2"/>
<dbReference type="Proteomes" id="UP000265631">
    <property type="component" value="Unassembled WGS sequence"/>
</dbReference>
<dbReference type="STRING" id="2594813.A0A395MUI2"/>
<dbReference type="GO" id="GO:0061630">
    <property type="term" value="F:ubiquitin protein ligase activity"/>
    <property type="evidence" value="ECO:0007669"/>
    <property type="project" value="UniProtKB-EC"/>
</dbReference>
<dbReference type="InterPro" id="IPR013083">
    <property type="entry name" value="Znf_RING/FYVE/PHD"/>
</dbReference>
<keyword evidence="4" id="KW-0479">Metal-binding</keyword>
<feature type="region of interest" description="Disordered" evidence="9">
    <location>
        <begin position="170"/>
        <end position="191"/>
    </location>
</feature>
<dbReference type="EC" id="2.3.2.31" evidence="2"/>
<feature type="region of interest" description="Disordered" evidence="9">
    <location>
        <begin position="1"/>
        <end position="121"/>
    </location>
</feature>
<dbReference type="SUPFAM" id="SSF57850">
    <property type="entry name" value="RING/U-box"/>
    <property type="match status" value="3"/>
</dbReference>